<organism evidence="2">
    <name type="scientific">marine sediment metagenome</name>
    <dbReference type="NCBI Taxonomy" id="412755"/>
    <lineage>
        <taxon>unclassified sequences</taxon>
        <taxon>metagenomes</taxon>
        <taxon>ecological metagenomes</taxon>
    </lineage>
</organism>
<dbReference type="AlphaFoldDB" id="A0A0F9TDL5"/>
<gene>
    <name evidence="2" type="ORF">LCGC14_0666420</name>
</gene>
<proteinExistence type="predicted"/>
<accession>A0A0F9TDL5</accession>
<evidence type="ECO:0000313" key="2">
    <source>
        <dbReference type="EMBL" id="KKN47076.1"/>
    </source>
</evidence>
<evidence type="ECO:0000256" key="1">
    <source>
        <dbReference type="SAM" id="MobiDB-lite"/>
    </source>
</evidence>
<dbReference type="EMBL" id="LAZR01001296">
    <property type="protein sequence ID" value="KKN47076.1"/>
    <property type="molecule type" value="Genomic_DNA"/>
</dbReference>
<protein>
    <submittedName>
        <fullName evidence="2">Uncharacterized protein</fullName>
    </submittedName>
</protein>
<reference evidence="2" key="1">
    <citation type="journal article" date="2015" name="Nature">
        <title>Complex archaea that bridge the gap between prokaryotes and eukaryotes.</title>
        <authorList>
            <person name="Spang A."/>
            <person name="Saw J.H."/>
            <person name="Jorgensen S.L."/>
            <person name="Zaremba-Niedzwiedzka K."/>
            <person name="Martijn J."/>
            <person name="Lind A.E."/>
            <person name="van Eijk R."/>
            <person name="Schleper C."/>
            <person name="Guy L."/>
            <person name="Ettema T.J."/>
        </authorList>
    </citation>
    <scope>NUCLEOTIDE SEQUENCE</scope>
</reference>
<feature type="region of interest" description="Disordered" evidence="1">
    <location>
        <begin position="1"/>
        <end position="49"/>
    </location>
</feature>
<name>A0A0F9TDL5_9ZZZZ</name>
<feature type="compositionally biased region" description="Basic and acidic residues" evidence="1">
    <location>
        <begin position="7"/>
        <end position="32"/>
    </location>
</feature>
<sequence>MSEEQEDSKSDETTPKVIDSEDKEIAEQKPPNDRILYLNLVDENDDLNQ</sequence>
<comment type="caution">
    <text evidence="2">The sequence shown here is derived from an EMBL/GenBank/DDBJ whole genome shotgun (WGS) entry which is preliminary data.</text>
</comment>